<dbReference type="AlphaFoldDB" id="A0A183L017"/>
<organism evidence="4">
    <name type="scientific">Schistosoma curassoni</name>
    <dbReference type="NCBI Taxonomy" id="6186"/>
    <lineage>
        <taxon>Eukaryota</taxon>
        <taxon>Metazoa</taxon>
        <taxon>Spiralia</taxon>
        <taxon>Lophotrochozoa</taxon>
        <taxon>Platyhelminthes</taxon>
        <taxon>Trematoda</taxon>
        <taxon>Digenea</taxon>
        <taxon>Strigeidida</taxon>
        <taxon>Schistosomatoidea</taxon>
        <taxon>Schistosomatidae</taxon>
        <taxon>Schistosoma</taxon>
    </lineage>
</organism>
<proteinExistence type="predicted"/>
<reference evidence="2 3" key="2">
    <citation type="submission" date="2018-11" db="EMBL/GenBank/DDBJ databases">
        <authorList>
            <consortium name="Pathogen Informatics"/>
        </authorList>
    </citation>
    <scope>NUCLEOTIDE SEQUENCE [LARGE SCALE GENOMIC DNA]</scope>
    <source>
        <strain evidence="2">Dakar</strain>
        <strain evidence="3">Dakar, Senegal</strain>
    </source>
</reference>
<keyword evidence="3" id="KW-1185">Reference proteome</keyword>
<dbReference type="WBParaSite" id="SCUD_0002066801-mRNA-1">
    <property type="protein sequence ID" value="SCUD_0002066801-mRNA-1"/>
    <property type="gene ID" value="SCUD_0002066801"/>
</dbReference>
<protein>
    <submittedName>
        <fullName evidence="2 4">Uncharacterized protein</fullName>
    </submittedName>
</protein>
<dbReference type="Proteomes" id="UP000279833">
    <property type="component" value="Unassembled WGS sequence"/>
</dbReference>
<keyword evidence="1" id="KW-1133">Transmembrane helix</keyword>
<evidence type="ECO:0000313" key="3">
    <source>
        <dbReference type="Proteomes" id="UP000279833"/>
    </source>
</evidence>
<gene>
    <name evidence="2" type="ORF">SCUD_LOCUS20663</name>
</gene>
<reference evidence="4" key="1">
    <citation type="submission" date="2016-06" db="UniProtKB">
        <authorList>
            <consortium name="WormBaseParasite"/>
        </authorList>
    </citation>
    <scope>IDENTIFICATION</scope>
</reference>
<evidence type="ECO:0000313" key="2">
    <source>
        <dbReference type="EMBL" id="VDP72968.1"/>
    </source>
</evidence>
<evidence type="ECO:0000313" key="4">
    <source>
        <dbReference type="WBParaSite" id="SCUD_0002066801-mRNA-1"/>
    </source>
</evidence>
<dbReference type="EMBL" id="UZAK01044774">
    <property type="protein sequence ID" value="VDP72968.1"/>
    <property type="molecule type" value="Genomic_DNA"/>
</dbReference>
<accession>A0A183L017</accession>
<sequence>MLVQAMPSSIRFITSRICTMIFIHCVIFFISFFQCFIEFFFSQCS</sequence>
<keyword evidence="1" id="KW-0472">Membrane</keyword>
<feature type="transmembrane region" description="Helical" evidence="1">
    <location>
        <begin position="21"/>
        <end position="41"/>
    </location>
</feature>
<evidence type="ECO:0000256" key="1">
    <source>
        <dbReference type="SAM" id="Phobius"/>
    </source>
</evidence>
<keyword evidence="1" id="KW-0812">Transmembrane</keyword>
<name>A0A183L017_9TREM</name>